<reference evidence="5 6" key="1">
    <citation type="submission" date="2018-12" db="EMBL/GenBank/DDBJ databases">
        <title>The Draft Genome Sequence of the Soil Bacterium Pedobacter tournemirensis R1.</title>
        <authorList>
            <person name="He J."/>
        </authorList>
    </citation>
    <scope>NUCLEOTIDE SEQUENCE [LARGE SCALE GENOMIC DNA]</scope>
    <source>
        <strain evidence="5 6">R1</strain>
    </source>
</reference>
<dbReference type="Pfam" id="PF07944">
    <property type="entry name" value="Beta-AFase-like_GH127_cat"/>
    <property type="match status" value="1"/>
</dbReference>
<dbReference type="InterPro" id="IPR012878">
    <property type="entry name" value="Beta-AFase-like_GH127_cat"/>
</dbReference>
<name>A0A4Q0M559_9SPHI</name>
<dbReference type="EMBL" id="RXOC01000014">
    <property type="protein sequence ID" value="RXF67869.1"/>
    <property type="molecule type" value="Genomic_DNA"/>
</dbReference>
<dbReference type="Pfam" id="PF20736">
    <property type="entry name" value="Glyco_hydro127M"/>
    <property type="match status" value="1"/>
</dbReference>
<evidence type="ECO:0000313" key="6">
    <source>
        <dbReference type="Proteomes" id="UP000290848"/>
    </source>
</evidence>
<gene>
    <name evidence="5" type="ORF">EKH83_17615</name>
</gene>
<feature type="chain" id="PRO_5020253404" evidence="1">
    <location>
        <begin position="25"/>
        <end position="848"/>
    </location>
</feature>
<feature type="domain" description="3-keto-alpha-glucoside-1,2-lyase/3-keto-2-hydroxy-glucal hydratase" evidence="2">
    <location>
        <begin position="666"/>
        <end position="841"/>
    </location>
</feature>
<dbReference type="GO" id="GO:0005975">
    <property type="term" value="P:carbohydrate metabolic process"/>
    <property type="evidence" value="ECO:0007669"/>
    <property type="project" value="InterPro"/>
</dbReference>
<evidence type="ECO:0000313" key="5">
    <source>
        <dbReference type="EMBL" id="RXF67869.1"/>
    </source>
</evidence>
<accession>A0A4Q0M559</accession>
<evidence type="ECO:0000259" key="4">
    <source>
        <dbReference type="Pfam" id="PF20736"/>
    </source>
</evidence>
<dbReference type="RefSeq" id="WP_128770782.1">
    <property type="nucleotide sequence ID" value="NZ_RXOC01000014.1"/>
</dbReference>
<keyword evidence="1" id="KW-0732">Signal</keyword>
<dbReference type="Gene3D" id="2.60.120.560">
    <property type="entry name" value="Exo-inulinase, domain 1"/>
    <property type="match status" value="1"/>
</dbReference>
<dbReference type="InterPro" id="IPR049046">
    <property type="entry name" value="Beta-AFase-like_GH127_middle"/>
</dbReference>
<organism evidence="5 6">
    <name type="scientific">Arcticibacter tournemirensis</name>
    <dbReference type="NCBI Taxonomy" id="699437"/>
    <lineage>
        <taxon>Bacteria</taxon>
        <taxon>Pseudomonadati</taxon>
        <taxon>Bacteroidota</taxon>
        <taxon>Sphingobacteriia</taxon>
        <taxon>Sphingobacteriales</taxon>
        <taxon>Sphingobacteriaceae</taxon>
        <taxon>Arcticibacter</taxon>
    </lineage>
</organism>
<dbReference type="SUPFAM" id="SSF48208">
    <property type="entry name" value="Six-hairpin glycosidases"/>
    <property type="match status" value="1"/>
</dbReference>
<evidence type="ECO:0000256" key="1">
    <source>
        <dbReference type="SAM" id="SignalP"/>
    </source>
</evidence>
<dbReference type="GO" id="GO:0016787">
    <property type="term" value="F:hydrolase activity"/>
    <property type="evidence" value="ECO:0007669"/>
    <property type="project" value="InterPro"/>
</dbReference>
<comment type="caution">
    <text evidence="5">The sequence shown here is derived from an EMBL/GenBank/DDBJ whole genome shotgun (WGS) entry which is preliminary data.</text>
</comment>
<dbReference type="PANTHER" id="PTHR31151">
    <property type="entry name" value="PROLINE-TRNA LIGASE (DUF1680)"/>
    <property type="match status" value="1"/>
</dbReference>
<protein>
    <submittedName>
        <fullName evidence="5">DUF1080 domain-containing protein</fullName>
    </submittedName>
</protein>
<dbReference type="Proteomes" id="UP000290848">
    <property type="component" value="Unassembled WGS sequence"/>
</dbReference>
<feature type="domain" description="Non-reducing end beta-L-arabinofuranosidase-like GH127 catalytic" evidence="3">
    <location>
        <begin position="102"/>
        <end position="405"/>
    </location>
</feature>
<feature type="signal peptide" evidence="1">
    <location>
        <begin position="1"/>
        <end position="24"/>
    </location>
</feature>
<dbReference type="PANTHER" id="PTHR31151:SF0">
    <property type="entry name" value="PROLINE-TRNA LIGASE (DUF1680)"/>
    <property type="match status" value="1"/>
</dbReference>
<dbReference type="InterPro" id="IPR010496">
    <property type="entry name" value="AL/BT2_dom"/>
</dbReference>
<sequence length="848" mass="95017">MRKIIQTSVVFCCLILTTISNLFAQTNHQYDYVFSRKPLAASSYAELPLGSIKAKGWLLKQLQLQANGFTGHAEELYPEADNLGANSDWLGGMGNGWERVPYYVKGLVALAYTLDDPALKAKAAKWINWTLDNQQADGLFGPPKMKDWWPRMPMLYAIKSYYEATGDNRVIPFFSKYFKYQLENLKADPLREWSKSRTGDNIEIVLWLYNRTGDESLLKLADLLKDQAYPWKDIYSKNMFYHFGGDFHTKHAVSVGQALKFPAVVYQRSNDMSYKEAFTKGIEYLVRDHGQSSGIASGTEFLAGRSAVQGVETCTVVEWMQSLETAARIFEDPSIGDRLEKIAFNTLPAQFSRDLKEHLYYTLPNQAVCKHGNAGFDEDYPEGLLLSPYSGMGCCRYNMHMGWPYFVKNSWAATPDKGLAIIAYAPVEVSAVVANGAHIRIDEETNYPFEEQIKLKISLDKPATFPLRLRIPSWCKNPSISVNGKRIKGITSGQIAKISREWKSKDEVLLNFPMEINVSPQVHHSVSVERGPIVYSLKMDAKYVSIKEHKVEGFHDYEVYPVNPWNYGLIFDKKNIQSSFSAIKGAMPENPFVQAETPVKIKAKAQKIKDWTMAYNGMHAFDVPLSPLTSSEPVEEITLTPFGSENIRISNFPVIGEPGKPLSSFEANFDNNNMQGWVYYGGGWFTKDGAIHAASNKGSWGSGIHGSKVIESSVNIANLIFESEITPGDLGNAGIIFRVSRPAFGADMYKGYYVGLNAASDRIEIGKADGQKYTMLSSASLSIAPDKKYKLKVIARGANIQIFLDDVKEPVLRARDTEFTRGAIGLRSYDAMPVYDNIKVKDLDNTDN</sequence>
<dbReference type="AlphaFoldDB" id="A0A4Q0M559"/>
<proteinExistence type="predicted"/>
<dbReference type="InterPro" id="IPR008928">
    <property type="entry name" value="6-hairpin_glycosidase_sf"/>
</dbReference>
<feature type="domain" description="Non-reducing end beta-L-arabinofuranosidase-like GH127 middle" evidence="4">
    <location>
        <begin position="426"/>
        <end position="514"/>
    </location>
</feature>
<dbReference type="Pfam" id="PF06439">
    <property type="entry name" value="3keto-disac_hyd"/>
    <property type="match status" value="1"/>
</dbReference>
<evidence type="ECO:0000259" key="2">
    <source>
        <dbReference type="Pfam" id="PF06439"/>
    </source>
</evidence>
<evidence type="ECO:0000259" key="3">
    <source>
        <dbReference type="Pfam" id="PF07944"/>
    </source>
</evidence>